<dbReference type="Gene3D" id="3.90.1640.10">
    <property type="entry name" value="inorganic pyrophosphatase (n-terminal core)"/>
    <property type="match status" value="2"/>
</dbReference>
<comment type="catalytic activity">
    <reaction evidence="7">
        <text>diphosphate + H2O = 2 phosphate + H(+)</text>
        <dbReference type="Rhea" id="RHEA:24576"/>
        <dbReference type="ChEBI" id="CHEBI:15377"/>
        <dbReference type="ChEBI" id="CHEBI:15378"/>
        <dbReference type="ChEBI" id="CHEBI:33019"/>
        <dbReference type="ChEBI" id="CHEBI:43474"/>
        <dbReference type="EC" id="3.6.1.1"/>
    </reaction>
</comment>
<evidence type="ECO:0000313" key="10">
    <source>
        <dbReference type="EMBL" id="EST48110.1"/>
    </source>
</evidence>
<evidence type="ECO:0000256" key="4">
    <source>
        <dbReference type="ARBA" id="ARBA00022801"/>
    </source>
</evidence>
<keyword evidence="4" id="KW-0378">Hydrolase</keyword>
<dbReference type="SUPFAM" id="SSF64182">
    <property type="entry name" value="DHH phosphoesterases"/>
    <property type="match status" value="1"/>
</dbReference>
<dbReference type="PANTHER" id="PTHR12112:SF22">
    <property type="entry name" value="MANGANESE-DEPENDENT INORGANIC PYROPHOSPHATASE-RELATED"/>
    <property type="match status" value="1"/>
</dbReference>
<reference evidence="11" key="2">
    <citation type="submission" date="2020-12" db="EMBL/GenBank/DDBJ databases">
        <title>New Spironucleus salmonicida genome in near-complete chromosomes.</title>
        <authorList>
            <person name="Xu F."/>
            <person name="Kurt Z."/>
            <person name="Jimenez-Gonzalez A."/>
            <person name="Astvaldsson A."/>
            <person name="Andersson J.O."/>
            <person name="Svard S.G."/>
        </authorList>
    </citation>
    <scope>NUCLEOTIDE SEQUENCE</scope>
    <source>
        <strain evidence="11">ATCC 50377</strain>
    </source>
</reference>
<feature type="domain" description="CBS" evidence="9">
    <location>
        <begin position="74"/>
        <end position="129"/>
    </location>
</feature>
<dbReference type="VEuPathDB" id="GiardiaDB:SS50377_20630"/>
<keyword evidence="5" id="KW-0464">Manganese</keyword>
<dbReference type="PANTHER" id="PTHR12112">
    <property type="entry name" value="BNIP - RELATED"/>
    <property type="match status" value="1"/>
</dbReference>
<evidence type="ECO:0000256" key="3">
    <source>
        <dbReference type="ARBA" id="ARBA00022723"/>
    </source>
</evidence>
<evidence type="ECO:0000256" key="7">
    <source>
        <dbReference type="ARBA" id="ARBA00047820"/>
    </source>
</evidence>
<dbReference type="InterPro" id="IPR001667">
    <property type="entry name" value="DDH_dom"/>
</dbReference>
<keyword evidence="8" id="KW-0129">CBS domain</keyword>
<keyword evidence="12" id="KW-1185">Reference proteome</keyword>
<sequence>MSQIYVCGHKSPDTDSVMSALTYANYINQLNPGSNAIPIAAGPIAQQTQFILNKFSVQAPEIKPDITPALKDFPKRELKVLDINDPLSKAFEIFHESQHSNFPVVDKGIYKGVLNLPSLITVFTRPSKESELKTVTASIQSIRRALKATLIETNCQCSMDEVQDFNIAVSTVSVEDFKLISENWSDSMWKTSVFPISFNKEVIEYLISKNAGAIILSKSFDIVKKIKSKKAGLLANDSVYINLSAAGSNVDLMQLESVIPSVKDSSLENIPQLLRNDTADYVIEDISLLGSNSFNQDDSFDEDDPLNDIIHLFMNKNTALVTTNLTVASAVLLIKQSTPVRFYYNRDKINFINEASPIIELRNRFSKNPKLHVVAIVDDSNNLVNIATQYDLNNLNIIKLVLVDHNEIQQQVTGSQSLGVKIIEIVDHHKIAIESQEYTVKMTVRPLGCTCTIITQLYRQKGIPINKLIGSLLLSAIMTDTLVLKSPTTTQVDRDIVRYLEQITGIDHQSWGNEIFSAVEGFSGVDKNKTIRQDYKLFDTKLGKYGVSQVEVGSLVNLPNDLAEIKRELQSIRDKDNIFLVCCLVTDVTQGISVLLTDGVESLVEVMGYITWEGHTWAFDMPGVVSRKKQLMPHLINVVAQLG</sequence>
<dbReference type="Pfam" id="PF02833">
    <property type="entry name" value="DHHA2"/>
    <property type="match status" value="1"/>
</dbReference>
<dbReference type="Pfam" id="PF00571">
    <property type="entry name" value="CBS"/>
    <property type="match status" value="1"/>
</dbReference>
<dbReference type="SUPFAM" id="SSF54631">
    <property type="entry name" value="CBS-domain pair"/>
    <property type="match status" value="1"/>
</dbReference>
<evidence type="ECO:0000256" key="6">
    <source>
        <dbReference type="ARBA" id="ARBA00032535"/>
    </source>
</evidence>
<proteinExistence type="predicted"/>
<dbReference type="GO" id="GO:0004427">
    <property type="term" value="F:inorganic diphosphate phosphatase activity"/>
    <property type="evidence" value="ECO:0007669"/>
    <property type="project" value="UniProtKB-EC"/>
</dbReference>
<dbReference type="GO" id="GO:0005737">
    <property type="term" value="C:cytoplasm"/>
    <property type="evidence" value="ECO:0007669"/>
    <property type="project" value="InterPro"/>
</dbReference>
<evidence type="ECO:0000256" key="2">
    <source>
        <dbReference type="ARBA" id="ARBA00012146"/>
    </source>
</evidence>
<dbReference type="InterPro" id="IPR004097">
    <property type="entry name" value="DHHA2"/>
</dbReference>
<dbReference type="InterPro" id="IPR038222">
    <property type="entry name" value="DHHA2_dom_sf"/>
</dbReference>
<dbReference type="EMBL" id="AUWU02000001">
    <property type="protein sequence ID" value="KAH0577279.1"/>
    <property type="molecule type" value="Genomic_DNA"/>
</dbReference>
<evidence type="ECO:0000259" key="9">
    <source>
        <dbReference type="PROSITE" id="PS51371"/>
    </source>
</evidence>
<gene>
    <name evidence="10" type="ORF">SS50377_11751</name>
    <name evidence="11" type="ORF">SS50377_20630</name>
</gene>
<dbReference type="EMBL" id="KI546004">
    <property type="protein sequence ID" value="EST48110.1"/>
    <property type="molecule type" value="Genomic_DNA"/>
</dbReference>
<name>V6LU25_9EUKA</name>
<dbReference type="AlphaFoldDB" id="V6LU25"/>
<dbReference type="Proteomes" id="UP000018208">
    <property type="component" value="Unassembled WGS sequence"/>
</dbReference>
<keyword evidence="3" id="KW-0479">Metal-binding</keyword>
<evidence type="ECO:0000256" key="8">
    <source>
        <dbReference type="PROSITE-ProRule" id="PRU00703"/>
    </source>
</evidence>
<dbReference type="InterPro" id="IPR046342">
    <property type="entry name" value="CBS_dom_sf"/>
</dbReference>
<comment type="cofactor">
    <cofactor evidence="1">
        <name>Mn(2+)</name>
        <dbReference type="ChEBI" id="CHEBI:29035"/>
    </cofactor>
</comment>
<protein>
    <recommendedName>
        <fullName evidence="2">inorganic diphosphatase</fullName>
        <ecNumber evidence="2">3.6.1.1</ecNumber>
    </recommendedName>
    <alternativeName>
        <fullName evidence="6">Pyrophosphate phospho-hydrolase</fullName>
    </alternativeName>
</protein>
<dbReference type="GO" id="GO:0046872">
    <property type="term" value="F:metal ion binding"/>
    <property type="evidence" value="ECO:0007669"/>
    <property type="project" value="UniProtKB-KW"/>
</dbReference>
<dbReference type="SMART" id="SM01131">
    <property type="entry name" value="DHHA2"/>
    <property type="match status" value="1"/>
</dbReference>
<evidence type="ECO:0000256" key="1">
    <source>
        <dbReference type="ARBA" id="ARBA00001936"/>
    </source>
</evidence>
<accession>V6LU25</accession>
<dbReference type="Pfam" id="PF01368">
    <property type="entry name" value="DHH"/>
    <property type="match status" value="1"/>
</dbReference>
<dbReference type="Gene3D" id="3.10.310.20">
    <property type="entry name" value="DHHA2 domain"/>
    <property type="match status" value="1"/>
</dbReference>
<evidence type="ECO:0000313" key="11">
    <source>
        <dbReference type="EMBL" id="KAH0577279.1"/>
    </source>
</evidence>
<dbReference type="EC" id="3.6.1.1" evidence="2"/>
<evidence type="ECO:0000256" key="5">
    <source>
        <dbReference type="ARBA" id="ARBA00023211"/>
    </source>
</evidence>
<dbReference type="PROSITE" id="PS51371">
    <property type="entry name" value="CBS"/>
    <property type="match status" value="1"/>
</dbReference>
<evidence type="ECO:0000313" key="12">
    <source>
        <dbReference type="Proteomes" id="UP000018208"/>
    </source>
</evidence>
<dbReference type="InterPro" id="IPR038763">
    <property type="entry name" value="DHH_sf"/>
</dbReference>
<organism evidence="10">
    <name type="scientific">Spironucleus salmonicida</name>
    <dbReference type="NCBI Taxonomy" id="348837"/>
    <lineage>
        <taxon>Eukaryota</taxon>
        <taxon>Metamonada</taxon>
        <taxon>Diplomonadida</taxon>
        <taxon>Hexamitidae</taxon>
        <taxon>Hexamitinae</taxon>
        <taxon>Spironucleus</taxon>
    </lineage>
</organism>
<dbReference type="InterPro" id="IPR000644">
    <property type="entry name" value="CBS_dom"/>
</dbReference>
<dbReference type="OrthoDB" id="374045at2759"/>
<reference evidence="10 11" key="1">
    <citation type="journal article" date="2014" name="PLoS Genet.">
        <title>The Genome of Spironucleus salmonicida Highlights a Fish Pathogen Adapted to Fluctuating Environments.</title>
        <authorList>
            <person name="Xu F."/>
            <person name="Jerlstrom-Hultqvist J."/>
            <person name="Einarsson E."/>
            <person name="Astvaldsson A."/>
            <person name="Svard S.G."/>
            <person name="Andersson J.O."/>
        </authorList>
    </citation>
    <scope>NUCLEOTIDE SEQUENCE</scope>
    <source>
        <strain evidence="11">ATCC 50377</strain>
    </source>
</reference>